<name>A0A9R1GV53_WHEAT</name>
<gene>
    <name evidence="1" type="ORF">CFC21_061613</name>
</gene>
<dbReference type="Proteomes" id="UP000815260">
    <property type="component" value="Chromosome 4D"/>
</dbReference>
<feature type="non-terminal residue" evidence="1">
    <location>
        <position position="1"/>
    </location>
</feature>
<organism evidence="1">
    <name type="scientific">Triticum aestivum</name>
    <name type="common">Wheat</name>
    <dbReference type="NCBI Taxonomy" id="4565"/>
    <lineage>
        <taxon>Eukaryota</taxon>
        <taxon>Viridiplantae</taxon>
        <taxon>Streptophyta</taxon>
        <taxon>Embryophyta</taxon>
        <taxon>Tracheophyta</taxon>
        <taxon>Spermatophyta</taxon>
        <taxon>Magnoliopsida</taxon>
        <taxon>Liliopsida</taxon>
        <taxon>Poales</taxon>
        <taxon>Poaceae</taxon>
        <taxon>BOP clade</taxon>
        <taxon>Pooideae</taxon>
        <taxon>Triticodae</taxon>
        <taxon>Triticeae</taxon>
        <taxon>Triticinae</taxon>
        <taxon>Triticum</taxon>
    </lineage>
</organism>
<proteinExistence type="predicted"/>
<accession>A0A9R1GV53</accession>
<evidence type="ECO:0000313" key="1">
    <source>
        <dbReference type="EMBL" id="KAF7053774.1"/>
    </source>
</evidence>
<reference evidence="1" key="2">
    <citation type="submission" date="2020-03" db="EMBL/GenBank/DDBJ databases">
        <title>The second near-complete assembly of the hexaploid bread wheat (Triticum aestivum) genome.</title>
        <authorList>
            <person name="Zimin A.V."/>
            <person name="Puiu D."/>
            <person name="Shumante A."/>
            <person name="Alonge M."/>
            <person name="Salzberg S.L."/>
        </authorList>
    </citation>
    <scope>NUCLEOTIDE SEQUENCE</scope>
    <source>
        <tissue evidence="1">Leaf</tissue>
    </source>
</reference>
<dbReference type="OrthoDB" id="158357at2759"/>
<comment type="caution">
    <text evidence="1">The sequence shown here is derived from an EMBL/GenBank/DDBJ whole genome shotgun (WGS) entry which is preliminary data.</text>
</comment>
<reference evidence="1" key="1">
    <citation type="journal article" date="2017" name="Gigascience">
        <title>The first near-complete assembly of the hexaploid bread wheat genome, Triticum aestivum.</title>
        <authorList>
            <person name="Zimin A.V."/>
            <person name="Puiu D."/>
            <person name="Hall R."/>
            <person name="Kingan S."/>
            <person name="Clavijo B.J."/>
            <person name="Salzberg S.L."/>
        </authorList>
    </citation>
    <scope>NUCLEOTIDE SEQUENCE</scope>
    <source>
        <tissue evidence="1">Leaf</tissue>
    </source>
</reference>
<protein>
    <submittedName>
        <fullName evidence="1">Uncharacterized protein</fullName>
    </submittedName>
</protein>
<dbReference type="EMBL" id="CM022222">
    <property type="protein sequence ID" value="KAF7053774.1"/>
    <property type="molecule type" value="Genomic_DNA"/>
</dbReference>
<sequence>GGRLSSMVYQNDKAGEEYLQMRPATEGWRLVRISNLQMRPMTEVMRLFPICDKYRNMIYWKGYGCRRRANW</sequence>
<dbReference type="AlphaFoldDB" id="A0A9R1GV53"/>